<gene>
    <name evidence="3" type="ORF">KDK67_13760</name>
</gene>
<reference evidence="3" key="2">
    <citation type="submission" date="2021-04" db="EMBL/GenBank/DDBJ databases">
        <authorList>
            <person name="Dong X."/>
        </authorList>
    </citation>
    <scope>NUCLEOTIDE SEQUENCE</scope>
    <source>
        <strain evidence="3">LLY</strain>
    </source>
</reference>
<feature type="domain" description="Tyr recombinase" evidence="2">
    <location>
        <begin position="20"/>
        <end position="143"/>
    </location>
</feature>
<evidence type="ECO:0000259" key="2">
    <source>
        <dbReference type="PROSITE" id="PS51898"/>
    </source>
</evidence>
<proteinExistence type="predicted"/>
<accession>A0A9E4ZHU4</accession>
<dbReference type="EMBL" id="JAGSOI010000113">
    <property type="protein sequence ID" value="MCM1988023.1"/>
    <property type="molecule type" value="Genomic_DNA"/>
</dbReference>
<name>A0A9E4ZHU4_9EURY</name>
<organism evidence="3 4">
    <name type="scientific">Methanococcoides seepicolus</name>
    <dbReference type="NCBI Taxonomy" id="2828780"/>
    <lineage>
        <taxon>Archaea</taxon>
        <taxon>Methanobacteriati</taxon>
        <taxon>Methanobacteriota</taxon>
        <taxon>Stenosarchaea group</taxon>
        <taxon>Methanomicrobia</taxon>
        <taxon>Methanosarcinales</taxon>
        <taxon>Methanosarcinaceae</taxon>
        <taxon>Methanococcoides</taxon>
    </lineage>
</organism>
<comment type="caution">
    <text evidence="3">The sequence shown here is derived from an EMBL/GenBank/DDBJ whole genome shotgun (WGS) entry which is preliminary data.</text>
</comment>
<keyword evidence="4" id="KW-1185">Reference proteome</keyword>
<dbReference type="InterPro" id="IPR011010">
    <property type="entry name" value="DNA_brk_join_enz"/>
</dbReference>
<dbReference type="GO" id="GO:0015074">
    <property type="term" value="P:DNA integration"/>
    <property type="evidence" value="ECO:0007669"/>
    <property type="project" value="InterPro"/>
</dbReference>
<dbReference type="GO" id="GO:0006310">
    <property type="term" value="P:DNA recombination"/>
    <property type="evidence" value="ECO:0007669"/>
    <property type="project" value="UniProtKB-KW"/>
</dbReference>
<dbReference type="AlphaFoldDB" id="A0A9E4ZHU4"/>
<dbReference type="PROSITE" id="PS51898">
    <property type="entry name" value="TYR_RECOMBINASE"/>
    <property type="match status" value="1"/>
</dbReference>
<keyword evidence="1" id="KW-0233">DNA recombination</keyword>
<evidence type="ECO:0000256" key="1">
    <source>
        <dbReference type="ARBA" id="ARBA00023172"/>
    </source>
</evidence>
<dbReference type="InterPro" id="IPR002104">
    <property type="entry name" value="Integrase_catalytic"/>
</dbReference>
<reference evidence="3" key="1">
    <citation type="journal article" date="2021" name="mSystems">
        <title>Bacteria and Archaea Synergistically Convert Glycine Betaine to Biogenic Methane in the Formosa Cold Seep of the South China Sea.</title>
        <authorList>
            <person name="Li L."/>
            <person name="Zhang W."/>
            <person name="Zhang S."/>
            <person name="Song L."/>
            <person name="Sun Q."/>
            <person name="Zhang H."/>
            <person name="Xiang H."/>
            <person name="Dong X."/>
        </authorList>
    </citation>
    <scope>NUCLEOTIDE SEQUENCE</scope>
    <source>
        <strain evidence="3">LLY</strain>
    </source>
</reference>
<dbReference type="Proteomes" id="UP001056766">
    <property type="component" value="Unassembled WGS sequence"/>
</dbReference>
<sequence>MEKPELVDWVTIKTNHRNNKLPEELLTEDEVKQMIDVANHPRDKTIVAVLYDSGCRISELGNLKFKHIQFDQYGAVITVDGKTGMRRVRLISSVPYLSAWIAIHPDNDNPDAYLWIGRGAGNVANMFPTPAIDEDAAFSAATH</sequence>
<evidence type="ECO:0000313" key="4">
    <source>
        <dbReference type="Proteomes" id="UP001056766"/>
    </source>
</evidence>
<dbReference type="Pfam" id="PF00589">
    <property type="entry name" value="Phage_integrase"/>
    <property type="match status" value="1"/>
</dbReference>
<dbReference type="InterPro" id="IPR013762">
    <property type="entry name" value="Integrase-like_cat_sf"/>
</dbReference>
<dbReference type="GO" id="GO:0003677">
    <property type="term" value="F:DNA binding"/>
    <property type="evidence" value="ECO:0007669"/>
    <property type="project" value="InterPro"/>
</dbReference>
<dbReference type="RefSeq" id="WP_250869427.1">
    <property type="nucleotide sequence ID" value="NZ_JAGSOI010000113.1"/>
</dbReference>
<dbReference type="Gene3D" id="1.10.443.10">
    <property type="entry name" value="Intergrase catalytic core"/>
    <property type="match status" value="1"/>
</dbReference>
<dbReference type="SUPFAM" id="SSF56349">
    <property type="entry name" value="DNA breaking-rejoining enzymes"/>
    <property type="match status" value="1"/>
</dbReference>
<protein>
    <submittedName>
        <fullName evidence="3">Tyrosine-type recombinase/integrase</fullName>
    </submittedName>
</protein>
<evidence type="ECO:0000313" key="3">
    <source>
        <dbReference type="EMBL" id="MCM1988023.1"/>
    </source>
</evidence>